<dbReference type="AlphaFoldDB" id="A0A4R0RIF5"/>
<evidence type="ECO:0000313" key="2">
    <source>
        <dbReference type="Proteomes" id="UP000292702"/>
    </source>
</evidence>
<dbReference type="Proteomes" id="UP000292702">
    <property type="component" value="Unassembled WGS sequence"/>
</dbReference>
<evidence type="ECO:0000313" key="1">
    <source>
        <dbReference type="EMBL" id="TCD68161.1"/>
    </source>
</evidence>
<organism evidence="1 2">
    <name type="scientific">Steccherinum ochraceum</name>
    <dbReference type="NCBI Taxonomy" id="92696"/>
    <lineage>
        <taxon>Eukaryota</taxon>
        <taxon>Fungi</taxon>
        <taxon>Dikarya</taxon>
        <taxon>Basidiomycota</taxon>
        <taxon>Agaricomycotina</taxon>
        <taxon>Agaricomycetes</taxon>
        <taxon>Polyporales</taxon>
        <taxon>Steccherinaceae</taxon>
        <taxon>Steccherinum</taxon>
    </lineage>
</organism>
<proteinExistence type="predicted"/>
<reference evidence="1 2" key="1">
    <citation type="submission" date="2018-11" db="EMBL/GenBank/DDBJ databases">
        <title>Genome assembly of Steccherinum ochraceum LE-BIN_3174, the white-rot fungus of the Steccherinaceae family (The Residual Polyporoid clade, Polyporales, Basidiomycota).</title>
        <authorList>
            <person name="Fedorova T.V."/>
            <person name="Glazunova O.A."/>
            <person name="Landesman E.O."/>
            <person name="Moiseenko K.V."/>
            <person name="Psurtseva N.V."/>
            <person name="Savinova O.S."/>
            <person name="Shakhova N.V."/>
            <person name="Tyazhelova T.V."/>
            <person name="Vasina D.V."/>
        </authorList>
    </citation>
    <scope>NUCLEOTIDE SEQUENCE [LARGE SCALE GENOMIC DNA]</scope>
    <source>
        <strain evidence="1 2">LE-BIN_3174</strain>
    </source>
</reference>
<sequence>MGWLNCVNFPCAMRLSAEHPARYGDDVAAWRTAKVWPPLGTPAQTIRVAEEGMCRLCQDWEDLHVAMGVNAPPMPMWKITGMAYPVDLEYAGPGNGRPWTYERLVEGYWVWVLDGWLGGAKVVDEDGYPMVHFPPVRGVTWPLDSPAAAYKKVEPVGKMRTGWRPTKRRDIGELDLAQVNTKLTQWPKYGRTKSESSETDSDVSVRRWVSGKKTYARAVTVGV</sequence>
<keyword evidence="2" id="KW-1185">Reference proteome</keyword>
<name>A0A4R0RIF5_9APHY</name>
<comment type="caution">
    <text evidence="1">The sequence shown here is derived from an EMBL/GenBank/DDBJ whole genome shotgun (WGS) entry which is preliminary data.</text>
</comment>
<protein>
    <submittedName>
        <fullName evidence="1">Uncharacterized protein</fullName>
    </submittedName>
</protein>
<accession>A0A4R0RIF5</accession>
<gene>
    <name evidence="1" type="ORF">EIP91_011439</name>
</gene>
<dbReference type="EMBL" id="RWJN01000074">
    <property type="protein sequence ID" value="TCD68161.1"/>
    <property type="molecule type" value="Genomic_DNA"/>
</dbReference>